<evidence type="ECO:0000313" key="3">
    <source>
        <dbReference type="Proteomes" id="UP000198287"/>
    </source>
</evidence>
<feature type="transmembrane region" description="Helical" evidence="1">
    <location>
        <begin position="181"/>
        <end position="201"/>
    </location>
</feature>
<proteinExistence type="predicted"/>
<sequence>MAAGIALTAAYFISFLCRLDLKRDPVLGQMLNFIKARKDSLSLRSLRREAITSTCLGILLDIIHIAVWLVPLIVAALTLLSPCFPPLITSLLCRPIKSKFVWMNGTFSKIGFAIVEFALCHMATTTANYYAIIFLVMATSRLWLDCKNLSDSVAATEDQIIFYRRIQIYEKTLNSCIRDRIFLTLALLGPLFQVWVGYALIQVANSGNIVILALCGVMYGAMFFMILFVFSVTGIVNRVSWYWIATRRMIGTKKVVRKTMKSLVPVRIQFGNNFVEPLTPLVVQEYCVRQTVSLLLLRG</sequence>
<keyword evidence="3" id="KW-1185">Reference proteome</keyword>
<keyword evidence="1" id="KW-0812">Transmembrane</keyword>
<feature type="transmembrane region" description="Helical" evidence="1">
    <location>
        <begin position="50"/>
        <end position="80"/>
    </location>
</feature>
<dbReference type="Proteomes" id="UP000198287">
    <property type="component" value="Unassembled WGS sequence"/>
</dbReference>
<keyword evidence="1" id="KW-1133">Transmembrane helix</keyword>
<feature type="transmembrane region" description="Helical" evidence="1">
    <location>
        <begin position="101"/>
        <end position="121"/>
    </location>
</feature>
<dbReference type="AlphaFoldDB" id="A0A226D9S5"/>
<dbReference type="EMBL" id="LNIX01000029">
    <property type="protein sequence ID" value="OXA41604.1"/>
    <property type="molecule type" value="Genomic_DNA"/>
</dbReference>
<feature type="transmembrane region" description="Helical" evidence="1">
    <location>
        <begin position="207"/>
        <end position="230"/>
    </location>
</feature>
<keyword evidence="1" id="KW-0472">Membrane</keyword>
<protein>
    <submittedName>
        <fullName evidence="2">Uncharacterized protein</fullName>
    </submittedName>
</protein>
<name>A0A226D9S5_FOLCA</name>
<reference evidence="2 3" key="1">
    <citation type="submission" date="2015-12" db="EMBL/GenBank/DDBJ databases">
        <title>The genome of Folsomia candida.</title>
        <authorList>
            <person name="Faddeeva A."/>
            <person name="Derks M.F."/>
            <person name="Anvar Y."/>
            <person name="Smit S."/>
            <person name="Van Straalen N."/>
            <person name="Roelofs D."/>
        </authorList>
    </citation>
    <scope>NUCLEOTIDE SEQUENCE [LARGE SCALE GENOMIC DNA]</scope>
    <source>
        <strain evidence="2 3">VU population</strain>
        <tissue evidence="2">Whole body</tissue>
    </source>
</reference>
<gene>
    <name evidence="2" type="ORF">Fcan01_23852</name>
</gene>
<comment type="caution">
    <text evidence="2">The sequence shown here is derived from an EMBL/GenBank/DDBJ whole genome shotgun (WGS) entry which is preliminary data.</text>
</comment>
<evidence type="ECO:0000256" key="1">
    <source>
        <dbReference type="SAM" id="Phobius"/>
    </source>
</evidence>
<organism evidence="2 3">
    <name type="scientific">Folsomia candida</name>
    <name type="common">Springtail</name>
    <dbReference type="NCBI Taxonomy" id="158441"/>
    <lineage>
        <taxon>Eukaryota</taxon>
        <taxon>Metazoa</taxon>
        <taxon>Ecdysozoa</taxon>
        <taxon>Arthropoda</taxon>
        <taxon>Hexapoda</taxon>
        <taxon>Collembola</taxon>
        <taxon>Entomobryomorpha</taxon>
        <taxon>Isotomoidea</taxon>
        <taxon>Isotomidae</taxon>
        <taxon>Proisotominae</taxon>
        <taxon>Folsomia</taxon>
    </lineage>
</organism>
<accession>A0A226D9S5</accession>
<evidence type="ECO:0000313" key="2">
    <source>
        <dbReference type="EMBL" id="OXA41604.1"/>
    </source>
</evidence>